<reference evidence="3 4" key="1">
    <citation type="submission" date="2018-08" db="EMBL/GenBank/DDBJ databases">
        <title>Genomic Encyclopedia of Type Strains, Phase IV (KMG-IV): sequencing the most valuable type-strain genomes for metagenomic binning, comparative biology and taxonomic classification.</title>
        <authorList>
            <person name="Goeker M."/>
        </authorList>
    </citation>
    <scope>NUCLEOTIDE SEQUENCE [LARGE SCALE GENOMIC DNA]</scope>
    <source>
        <strain evidence="3 4">DSM 25527</strain>
    </source>
</reference>
<keyword evidence="4" id="KW-1185">Reference proteome</keyword>
<dbReference type="Pfam" id="PF01144">
    <property type="entry name" value="CoA_trans"/>
    <property type="match status" value="1"/>
</dbReference>
<evidence type="ECO:0000256" key="1">
    <source>
        <dbReference type="ARBA" id="ARBA00007047"/>
    </source>
</evidence>
<evidence type="ECO:0000313" key="4">
    <source>
        <dbReference type="Proteomes" id="UP000266568"/>
    </source>
</evidence>
<dbReference type="PANTHER" id="PTHR13707">
    <property type="entry name" value="KETOACID-COENZYME A TRANSFERASE"/>
    <property type="match status" value="1"/>
</dbReference>
<dbReference type="GO" id="GO:0008410">
    <property type="term" value="F:CoA-transferase activity"/>
    <property type="evidence" value="ECO:0007669"/>
    <property type="project" value="InterPro"/>
</dbReference>
<dbReference type="InterPro" id="IPR012791">
    <property type="entry name" value="3-oxoacid_CoA-transf_B"/>
</dbReference>
<name>A0A397P8V5_9SPHN</name>
<dbReference type="EMBL" id="QXDC01000002">
    <property type="protein sequence ID" value="RIA45502.1"/>
    <property type="molecule type" value="Genomic_DNA"/>
</dbReference>
<protein>
    <submittedName>
        <fullName evidence="3">3-oxoadipate CoA-transferase beta subunit</fullName>
    </submittedName>
</protein>
<organism evidence="3 4">
    <name type="scientific">Hephaestia caeni</name>
    <dbReference type="NCBI Taxonomy" id="645617"/>
    <lineage>
        <taxon>Bacteria</taxon>
        <taxon>Pseudomonadati</taxon>
        <taxon>Pseudomonadota</taxon>
        <taxon>Alphaproteobacteria</taxon>
        <taxon>Sphingomonadales</taxon>
        <taxon>Sphingomonadaceae</taxon>
        <taxon>Hephaestia</taxon>
    </lineage>
</organism>
<dbReference type="RefSeq" id="WP_211325774.1">
    <property type="nucleotide sequence ID" value="NZ_QXDC01000002.1"/>
</dbReference>
<dbReference type="InterPro" id="IPR004165">
    <property type="entry name" value="CoA_trans_fam_I"/>
</dbReference>
<dbReference type="AlphaFoldDB" id="A0A397P8V5"/>
<keyword evidence="2 3" id="KW-0808">Transferase</keyword>
<dbReference type="Proteomes" id="UP000266568">
    <property type="component" value="Unassembled WGS sequence"/>
</dbReference>
<dbReference type="Gene3D" id="3.40.1080.10">
    <property type="entry name" value="Glutaconate Coenzyme A-transferase"/>
    <property type="match status" value="1"/>
</dbReference>
<dbReference type="InterPro" id="IPR004164">
    <property type="entry name" value="CoA_transf_AS"/>
</dbReference>
<evidence type="ECO:0000313" key="3">
    <source>
        <dbReference type="EMBL" id="RIA45502.1"/>
    </source>
</evidence>
<dbReference type="SUPFAM" id="SSF100950">
    <property type="entry name" value="NagB/RpiA/CoA transferase-like"/>
    <property type="match status" value="1"/>
</dbReference>
<comment type="similarity">
    <text evidence="1">Belongs to the 3-oxoacid CoA-transferase subunit B family.</text>
</comment>
<comment type="caution">
    <text evidence="3">The sequence shown here is derived from an EMBL/GenBank/DDBJ whole genome shotgun (WGS) entry which is preliminary data.</text>
</comment>
<dbReference type="PROSITE" id="PS01274">
    <property type="entry name" value="COA_TRANSF_2"/>
    <property type="match status" value="1"/>
</dbReference>
<dbReference type="PANTHER" id="PTHR13707:SF57">
    <property type="entry name" value="SUCCINYL-COA:3-KETOACID COENZYME A TRANSFERASE SUBUNIT B-RELATED"/>
    <property type="match status" value="1"/>
</dbReference>
<proteinExistence type="inferred from homology"/>
<dbReference type="NCBIfam" id="TIGR02428">
    <property type="entry name" value="pcaJ_scoB_fam"/>
    <property type="match status" value="1"/>
</dbReference>
<accession>A0A397P8V5</accession>
<sequence length="228" mass="23807">MATTGSGAAAPASHATSIGWTRADMARRVARDIGRGWTVNLGIGIPTLVADHLPAERCVTLHSENGILGVGPKPESDPDPWIINAGKEVVTVVPGASYIHHADSFAIIRGGHIDLSVMGAFEVASNGDLANWATDLNRAPAVGGAMDLAVGARKLWVMMEHVTRAGEPRLVAACRYPLTASAVVTRVYTDLATLDVTPDGFVALEMAPGLSLEALQSRTGTPVRSPSE</sequence>
<evidence type="ECO:0000256" key="2">
    <source>
        <dbReference type="ARBA" id="ARBA00022679"/>
    </source>
</evidence>
<dbReference type="SMART" id="SM00882">
    <property type="entry name" value="CoA_trans"/>
    <property type="match status" value="1"/>
</dbReference>
<gene>
    <name evidence="3" type="ORF">DFR49_0021</name>
</gene>
<dbReference type="InterPro" id="IPR037171">
    <property type="entry name" value="NagB/RpiA_transferase-like"/>
</dbReference>